<dbReference type="Gene3D" id="3.30.54.20">
    <property type="match status" value="1"/>
</dbReference>
<comment type="caution">
    <text evidence="13">Lacks conserved residue(s) required for the propagation of feature annotation.</text>
</comment>
<evidence type="ECO:0000256" key="2">
    <source>
        <dbReference type="ARBA" id="ARBA00022490"/>
    </source>
</evidence>
<evidence type="ECO:0000256" key="7">
    <source>
        <dbReference type="ARBA" id="ARBA00022833"/>
    </source>
</evidence>
<dbReference type="Gene3D" id="3.30.980.10">
    <property type="entry name" value="Threonyl-trna Synthetase, Chain A, domain 2"/>
    <property type="match status" value="1"/>
</dbReference>
<dbReference type="InterPro" id="IPR033728">
    <property type="entry name" value="ThrRS_core"/>
</dbReference>
<dbReference type="GO" id="GO:0140096">
    <property type="term" value="F:catalytic activity, acting on a protein"/>
    <property type="evidence" value="ECO:0007669"/>
    <property type="project" value="UniProtKB-ARBA"/>
</dbReference>
<dbReference type="Pfam" id="PF02824">
    <property type="entry name" value="TGS"/>
    <property type="match status" value="1"/>
</dbReference>
<dbReference type="InterPro" id="IPR004095">
    <property type="entry name" value="TGS"/>
</dbReference>
<evidence type="ECO:0000259" key="14">
    <source>
        <dbReference type="PROSITE" id="PS50862"/>
    </source>
</evidence>
<dbReference type="CDD" id="cd00771">
    <property type="entry name" value="ThrRS_core"/>
    <property type="match status" value="1"/>
</dbReference>
<dbReference type="EMBL" id="DVOD01000071">
    <property type="protein sequence ID" value="HIU93406.1"/>
    <property type="molecule type" value="Genomic_DNA"/>
</dbReference>
<evidence type="ECO:0000256" key="3">
    <source>
        <dbReference type="ARBA" id="ARBA00022555"/>
    </source>
</evidence>
<dbReference type="NCBIfam" id="TIGR00418">
    <property type="entry name" value="thrS"/>
    <property type="match status" value="1"/>
</dbReference>
<evidence type="ECO:0000256" key="4">
    <source>
        <dbReference type="ARBA" id="ARBA00022598"/>
    </source>
</evidence>
<evidence type="ECO:0000256" key="1">
    <source>
        <dbReference type="ARBA" id="ARBA00008226"/>
    </source>
</evidence>
<dbReference type="PRINTS" id="PR01047">
    <property type="entry name" value="TRNASYNTHTHR"/>
</dbReference>
<dbReference type="HAMAP" id="MF_00184">
    <property type="entry name" value="Thr_tRNA_synth"/>
    <property type="match status" value="1"/>
</dbReference>
<keyword evidence="4 13" id="KW-0436">Ligase</keyword>
<evidence type="ECO:0000313" key="17">
    <source>
        <dbReference type="Proteomes" id="UP000886748"/>
    </source>
</evidence>
<evidence type="ECO:0000256" key="10">
    <source>
        <dbReference type="ARBA" id="ARBA00022917"/>
    </source>
</evidence>
<feature type="binding site" evidence="13">
    <location>
        <position position="397"/>
    </location>
    <ligand>
        <name>Zn(2+)</name>
        <dbReference type="ChEBI" id="CHEBI:29105"/>
        <note>catalytic</note>
    </ligand>
</feature>
<comment type="similarity">
    <text evidence="1 13">Belongs to the class-II aminoacyl-tRNA synthetase family.</text>
</comment>
<feature type="binding site" evidence="13">
    <location>
        <position position="522"/>
    </location>
    <ligand>
        <name>Zn(2+)</name>
        <dbReference type="ChEBI" id="CHEBI:29105"/>
        <note>catalytic</note>
    </ligand>
</feature>
<dbReference type="PANTHER" id="PTHR11451">
    <property type="entry name" value="THREONINE-TRNA LIGASE"/>
    <property type="match status" value="1"/>
</dbReference>
<keyword evidence="5 13" id="KW-0479">Metal-binding</keyword>
<dbReference type="InterPro" id="IPR002314">
    <property type="entry name" value="aa-tRNA-synt_IIb"/>
</dbReference>
<keyword evidence="3 13" id="KW-0820">tRNA-binding</keyword>
<dbReference type="InterPro" id="IPR047246">
    <property type="entry name" value="ThrRS_anticodon"/>
</dbReference>
<dbReference type="EC" id="6.1.1.3" evidence="13"/>
<dbReference type="InterPro" id="IPR012947">
    <property type="entry name" value="tRNA_SAD"/>
</dbReference>
<dbReference type="PROSITE" id="PS51880">
    <property type="entry name" value="TGS"/>
    <property type="match status" value="1"/>
</dbReference>
<dbReference type="Proteomes" id="UP000886748">
    <property type="component" value="Unassembled WGS sequence"/>
</dbReference>
<dbReference type="Pfam" id="PF07973">
    <property type="entry name" value="tRNA_SAD"/>
    <property type="match status" value="1"/>
</dbReference>
<keyword evidence="11 13" id="KW-0030">Aminoacyl-tRNA synthetase</keyword>
<dbReference type="Pfam" id="PF03129">
    <property type="entry name" value="HGTP_anticodon"/>
    <property type="match status" value="1"/>
</dbReference>
<dbReference type="SUPFAM" id="SSF55681">
    <property type="entry name" value="Class II aaRS and biotin synthetases"/>
    <property type="match status" value="1"/>
</dbReference>
<dbReference type="InterPro" id="IPR012675">
    <property type="entry name" value="Beta-grasp_dom_sf"/>
</dbReference>
<comment type="cofactor">
    <cofactor evidence="13">
        <name>Zn(2+)</name>
        <dbReference type="ChEBI" id="CHEBI:29105"/>
    </cofactor>
    <text evidence="13">Binds 1 zinc ion per subunit.</text>
</comment>
<dbReference type="InterPro" id="IPR045864">
    <property type="entry name" value="aa-tRNA-synth_II/BPL/LPL"/>
</dbReference>
<comment type="subunit">
    <text evidence="13">Homodimer.</text>
</comment>
<sequence length="649" mass="74137">MSNIEVILPDNSKISLEDGANGFDLAKTISEGLLKNAVALEINGEVKDIRTTLSNNDKVKILTAKDPETLAILRHSTSHVMAQAVIALFPQAKLAIGPAIENGFYYDFDLEGHTFTEEDLSKIEEKMKEIVKENLTFEKYLVPDVDAQINEFKSQGEIYKAELLEEHRDHKPTLFLTKDKDGNSLFNDLCAGPHLPNTSFIKAFKLMKVAGAYWRGDAKNKMLQRIYATAFWTKDDLKAYLTMLEEAEKRDHRKLGSKLDLFSTREELGGGLVLWHPNLAVVREEIENYWRSEHRKRGYVIVNTPHIAKSKLWEISGHADHYRENMFFIQKEDDSEDQFILKPMNCPFHILIYQANRHSYRSLPLRMAELGTVYRKEHSGALAGLTRVQGFTQDDAHVFCTPEQLVDEINEIIDFVADTMAIFKMDFEVELSTRPESFVGEIENWNRAEAGLKEAMDRRGMKYEINEGDGAFYGPKIDFKVKDAIGRTWQCATIQLDFNLPERFDIKYQDKDGQMKTPVMLHRVIFGSMERFHGILIEHYAGAFPLWLAPTQVAVVPISNDKHTDYAEKVYKALRNAGIRANLDDRSESMNYKIRESLQDKKIPYVVVVGDKEIEEGSVAIRKRGKGPIGTLKIDEFVSGLLEEIKSRA</sequence>
<comment type="caution">
    <text evidence="16">The sequence shown here is derived from an EMBL/GenBank/DDBJ whole genome shotgun (WGS) entry which is preliminary data.</text>
</comment>
<organism evidence="16 17">
    <name type="scientific">Candidatus Limenecus avicola</name>
    <dbReference type="NCBI Taxonomy" id="2840847"/>
    <lineage>
        <taxon>Bacteria</taxon>
        <taxon>Bacillati</taxon>
        <taxon>Bacillota</taxon>
        <taxon>Clostridia</taxon>
        <taxon>Eubacteriales</taxon>
        <taxon>Clostridiaceae</taxon>
        <taxon>Clostridiaceae incertae sedis</taxon>
        <taxon>Candidatus Limenecus</taxon>
    </lineage>
</organism>
<dbReference type="AlphaFoldDB" id="A0A9D1N2E1"/>
<evidence type="ECO:0000256" key="9">
    <source>
        <dbReference type="ARBA" id="ARBA00022884"/>
    </source>
</evidence>
<dbReference type="GO" id="GO:0016740">
    <property type="term" value="F:transferase activity"/>
    <property type="evidence" value="ECO:0007669"/>
    <property type="project" value="UniProtKB-ARBA"/>
</dbReference>
<keyword evidence="7 13" id="KW-0862">Zinc</keyword>
<reference evidence="16" key="1">
    <citation type="submission" date="2020-10" db="EMBL/GenBank/DDBJ databases">
        <authorList>
            <person name="Gilroy R."/>
        </authorList>
    </citation>
    <scope>NUCLEOTIDE SEQUENCE</scope>
    <source>
        <strain evidence="16">CHK154-7741</strain>
    </source>
</reference>
<dbReference type="GO" id="GO:0000049">
    <property type="term" value="F:tRNA binding"/>
    <property type="evidence" value="ECO:0007669"/>
    <property type="project" value="UniProtKB-KW"/>
</dbReference>
<accession>A0A9D1N2E1</accession>
<evidence type="ECO:0000256" key="8">
    <source>
        <dbReference type="ARBA" id="ARBA00022840"/>
    </source>
</evidence>
<dbReference type="Gene3D" id="3.40.50.800">
    <property type="entry name" value="Anticodon-binding domain"/>
    <property type="match status" value="1"/>
</dbReference>
<feature type="domain" description="TGS" evidence="15">
    <location>
        <begin position="1"/>
        <end position="63"/>
    </location>
</feature>
<dbReference type="FunFam" id="3.40.50.800:FF:000001">
    <property type="entry name" value="Threonine--tRNA ligase"/>
    <property type="match status" value="1"/>
</dbReference>
<evidence type="ECO:0000259" key="15">
    <source>
        <dbReference type="PROSITE" id="PS51880"/>
    </source>
</evidence>
<keyword evidence="8 13" id="KW-0067">ATP-binding</keyword>
<dbReference type="GO" id="GO:0005737">
    <property type="term" value="C:cytoplasm"/>
    <property type="evidence" value="ECO:0007669"/>
    <property type="project" value="UniProtKB-SubCell"/>
</dbReference>
<dbReference type="CDD" id="cd01667">
    <property type="entry name" value="TGS_ThrRS"/>
    <property type="match status" value="1"/>
</dbReference>
<dbReference type="InterPro" id="IPR006195">
    <property type="entry name" value="aa-tRNA-synth_II"/>
</dbReference>
<evidence type="ECO:0000313" key="16">
    <source>
        <dbReference type="EMBL" id="HIU93406.1"/>
    </source>
</evidence>
<dbReference type="SMART" id="SM00863">
    <property type="entry name" value="tRNA_SAD"/>
    <property type="match status" value="1"/>
</dbReference>
<evidence type="ECO:0000256" key="12">
    <source>
        <dbReference type="ARBA" id="ARBA00049515"/>
    </source>
</evidence>
<comment type="subcellular location">
    <subcellularLocation>
        <location evidence="13">Cytoplasm</location>
    </subcellularLocation>
</comment>
<dbReference type="InterPro" id="IPR002320">
    <property type="entry name" value="Thr-tRNA-ligase_IIa"/>
</dbReference>
<dbReference type="PROSITE" id="PS50862">
    <property type="entry name" value="AA_TRNA_LIGASE_II"/>
    <property type="match status" value="1"/>
</dbReference>
<reference evidence="16" key="2">
    <citation type="journal article" date="2021" name="PeerJ">
        <title>Extensive microbial diversity within the chicken gut microbiome revealed by metagenomics and culture.</title>
        <authorList>
            <person name="Gilroy R."/>
            <person name="Ravi A."/>
            <person name="Getino M."/>
            <person name="Pursley I."/>
            <person name="Horton D.L."/>
            <person name="Alikhan N.F."/>
            <person name="Baker D."/>
            <person name="Gharbi K."/>
            <person name="Hall N."/>
            <person name="Watson M."/>
            <person name="Adriaenssens E.M."/>
            <person name="Foster-Nyarko E."/>
            <person name="Jarju S."/>
            <person name="Secka A."/>
            <person name="Antonio M."/>
            <person name="Oren A."/>
            <person name="Chaudhuri R.R."/>
            <person name="La Ragione R."/>
            <person name="Hildebrand F."/>
            <person name="Pallen M.J."/>
        </authorList>
    </citation>
    <scope>NUCLEOTIDE SEQUENCE</scope>
    <source>
        <strain evidence="16">CHK154-7741</strain>
    </source>
</reference>
<evidence type="ECO:0000256" key="11">
    <source>
        <dbReference type="ARBA" id="ARBA00023146"/>
    </source>
</evidence>
<keyword evidence="6 13" id="KW-0547">Nucleotide-binding</keyword>
<dbReference type="FunFam" id="3.30.980.10:FF:000005">
    <property type="entry name" value="Threonyl-tRNA synthetase, mitochondrial"/>
    <property type="match status" value="1"/>
</dbReference>
<dbReference type="Gene3D" id="3.30.930.10">
    <property type="entry name" value="Bira Bifunctional Protein, Domain 2"/>
    <property type="match status" value="1"/>
</dbReference>
<feature type="domain" description="Aminoacyl-transfer RNA synthetases class-II family profile" evidence="14">
    <location>
        <begin position="251"/>
        <end position="545"/>
    </location>
</feature>
<proteinExistence type="inferred from homology"/>
<dbReference type="GO" id="GO:0046872">
    <property type="term" value="F:metal ion binding"/>
    <property type="evidence" value="ECO:0007669"/>
    <property type="project" value="UniProtKB-KW"/>
</dbReference>
<dbReference type="InterPro" id="IPR018163">
    <property type="entry name" value="Thr/Ala-tRNA-synth_IIc_edit"/>
</dbReference>
<name>A0A9D1N2E1_9CLOT</name>
<dbReference type="Pfam" id="PF00587">
    <property type="entry name" value="tRNA-synt_2b"/>
    <property type="match status" value="1"/>
</dbReference>
<protein>
    <recommendedName>
        <fullName evidence="13">Threonine--tRNA ligase</fullName>
        <ecNumber evidence="13">6.1.1.3</ecNumber>
    </recommendedName>
    <alternativeName>
        <fullName evidence="13">Threonyl-tRNA synthetase</fullName>
        <shortName evidence="13">ThrRS</shortName>
    </alternativeName>
</protein>
<dbReference type="GO" id="GO:0005524">
    <property type="term" value="F:ATP binding"/>
    <property type="evidence" value="ECO:0007669"/>
    <property type="project" value="UniProtKB-UniRule"/>
</dbReference>
<dbReference type="GO" id="GO:0006435">
    <property type="term" value="P:threonyl-tRNA aminoacylation"/>
    <property type="evidence" value="ECO:0007669"/>
    <property type="project" value="UniProtKB-UniRule"/>
</dbReference>
<evidence type="ECO:0000256" key="13">
    <source>
        <dbReference type="HAMAP-Rule" id="MF_00184"/>
    </source>
</evidence>
<evidence type="ECO:0000256" key="5">
    <source>
        <dbReference type="ARBA" id="ARBA00022723"/>
    </source>
</evidence>
<comment type="catalytic activity">
    <reaction evidence="12 13">
        <text>tRNA(Thr) + L-threonine + ATP = L-threonyl-tRNA(Thr) + AMP + diphosphate + H(+)</text>
        <dbReference type="Rhea" id="RHEA:24624"/>
        <dbReference type="Rhea" id="RHEA-COMP:9670"/>
        <dbReference type="Rhea" id="RHEA-COMP:9704"/>
        <dbReference type="ChEBI" id="CHEBI:15378"/>
        <dbReference type="ChEBI" id="CHEBI:30616"/>
        <dbReference type="ChEBI" id="CHEBI:33019"/>
        <dbReference type="ChEBI" id="CHEBI:57926"/>
        <dbReference type="ChEBI" id="CHEBI:78442"/>
        <dbReference type="ChEBI" id="CHEBI:78534"/>
        <dbReference type="ChEBI" id="CHEBI:456215"/>
        <dbReference type="EC" id="6.1.1.3"/>
    </reaction>
</comment>
<gene>
    <name evidence="13 16" type="primary">thrS</name>
    <name evidence="16" type="ORF">IAD26_09795</name>
</gene>
<dbReference type="SUPFAM" id="SSF81271">
    <property type="entry name" value="TGS-like"/>
    <property type="match status" value="1"/>
</dbReference>
<dbReference type="InterPro" id="IPR036621">
    <property type="entry name" value="Anticodon-bd_dom_sf"/>
</dbReference>
<dbReference type="GO" id="GO:0004829">
    <property type="term" value="F:threonine-tRNA ligase activity"/>
    <property type="evidence" value="ECO:0007669"/>
    <property type="project" value="UniProtKB-UniRule"/>
</dbReference>
<dbReference type="PANTHER" id="PTHR11451:SF44">
    <property type="entry name" value="THREONINE--TRNA LIGASE, CHLOROPLASTIC_MITOCHONDRIAL 2"/>
    <property type="match status" value="1"/>
</dbReference>
<dbReference type="Gene3D" id="3.10.20.30">
    <property type="match status" value="1"/>
</dbReference>
<dbReference type="SUPFAM" id="SSF55186">
    <property type="entry name" value="ThrRS/AlaRS common domain"/>
    <property type="match status" value="1"/>
</dbReference>
<keyword evidence="9 13" id="KW-0694">RNA-binding</keyword>
<dbReference type="FunFam" id="3.30.930.10:FF:000002">
    <property type="entry name" value="Threonine--tRNA ligase"/>
    <property type="match status" value="1"/>
</dbReference>
<evidence type="ECO:0000256" key="6">
    <source>
        <dbReference type="ARBA" id="ARBA00022741"/>
    </source>
</evidence>
<dbReference type="CDD" id="cd00860">
    <property type="entry name" value="ThrRS_anticodon"/>
    <property type="match status" value="1"/>
</dbReference>
<dbReference type="InterPro" id="IPR004154">
    <property type="entry name" value="Anticodon-bd"/>
</dbReference>
<feature type="binding site" evidence="13">
    <location>
        <position position="346"/>
    </location>
    <ligand>
        <name>Zn(2+)</name>
        <dbReference type="ChEBI" id="CHEBI:29105"/>
        <note>catalytic</note>
    </ligand>
</feature>
<keyword evidence="2 13" id="KW-0963">Cytoplasm</keyword>
<keyword evidence="10 13" id="KW-0648">Protein biosynthesis</keyword>
<dbReference type="SUPFAM" id="SSF52954">
    <property type="entry name" value="Class II aaRS ABD-related"/>
    <property type="match status" value="1"/>
</dbReference>
<dbReference type="InterPro" id="IPR012676">
    <property type="entry name" value="TGS-like"/>
</dbReference>